<evidence type="ECO:0000313" key="15">
    <source>
        <dbReference type="EMBL" id="RUR01985.1"/>
    </source>
</evidence>
<dbReference type="InterPro" id="IPR050428">
    <property type="entry name" value="TCS_sensor_his_kinase"/>
</dbReference>
<dbReference type="EMBL" id="RZGZ01000002">
    <property type="protein sequence ID" value="RUR01985.1"/>
    <property type="molecule type" value="Genomic_DNA"/>
</dbReference>
<evidence type="ECO:0000256" key="10">
    <source>
        <dbReference type="ARBA" id="ARBA00023136"/>
    </source>
</evidence>
<evidence type="ECO:0000256" key="11">
    <source>
        <dbReference type="SAM" id="MobiDB-lite"/>
    </source>
</evidence>
<dbReference type="InterPro" id="IPR036890">
    <property type="entry name" value="HATPase_C_sf"/>
</dbReference>
<keyword evidence="16" id="KW-1185">Reference proteome</keyword>
<evidence type="ECO:0000256" key="6">
    <source>
        <dbReference type="ARBA" id="ARBA00022692"/>
    </source>
</evidence>
<feature type="compositionally biased region" description="Acidic residues" evidence="11">
    <location>
        <begin position="126"/>
        <end position="148"/>
    </location>
</feature>
<comment type="catalytic activity">
    <reaction evidence="1">
        <text>ATP + protein L-histidine = ADP + protein N-phospho-L-histidine.</text>
        <dbReference type="EC" id="2.7.13.3"/>
    </reaction>
</comment>
<evidence type="ECO:0000256" key="7">
    <source>
        <dbReference type="ARBA" id="ARBA00022777"/>
    </source>
</evidence>
<dbReference type="InterPro" id="IPR003660">
    <property type="entry name" value="HAMP_dom"/>
</dbReference>
<sequence length="465" mass="48813">MAATAVTAIALVIGSVVFVGLLSRSVVDNVGAVASQDLAQYARSLEADDRTDLSDDDDDRVVCLIGPTGAVTDGDGECADETSARVLVGVESGAAPEAISLDGDRYVAVADEVSVSADGSGPDTRGDDDSDDDTADTDDDNENDDVDSDDARLVVALPLDEADDAVGVATTLLAVAVPLLVAFVALVTAIVVGRALRPVERIRRRVEGIGASDLSQRVPEPSTADEIQSLAVTMNAMLERLDASQRSQRRFVSDASHELRSPLAVLRQYAEVAAAHPDRVPTSELAATVRAEGSRMQDIVESLLLLTRLDERGRSERTERVDLDDLLLAEARRVRAAGAVEVDASGISGARVSGDPALLGRAVRNVVDNAVRHARSRIAVMARTEGARCVIHVDDDGSGIPPEERERVFERFVRLDEGRSRDAGGSGLGLAIVRHIMSVSGGTVAVGDSPLGGARLTLAFPSADD</sequence>
<dbReference type="OrthoDB" id="9786919at2"/>
<protein>
    <recommendedName>
        <fullName evidence="3">histidine kinase</fullName>
        <ecNumber evidence="3">2.7.13.3</ecNumber>
    </recommendedName>
</protein>
<dbReference type="CDD" id="cd00082">
    <property type="entry name" value="HisKA"/>
    <property type="match status" value="1"/>
</dbReference>
<evidence type="ECO:0000256" key="4">
    <source>
        <dbReference type="ARBA" id="ARBA00022553"/>
    </source>
</evidence>
<dbReference type="InterPro" id="IPR003594">
    <property type="entry name" value="HATPase_dom"/>
</dbReference>
<dbReference type="AlphaFoldDB" id="A0A3S0XC63"/>
<organism evidence="15 16">
    <name type="scientific">Labedella endophytica</name>
    <dbReference type="NCBI Taxonomy" id="1523160"/>
    <lineage>
        <taxon>Bacteria</taxon>
        <taxon>Bacillati</taxon>
        <taxon>Actinomycetota</taxon>
        <taxon>Actinomycetes</taxon>
        <taxon>Micrococcales</taxon>
        <taxon>Microbacteriaceae</taxon>
        <taxon>Labedella</taxon>
    </lineage>
</organism>
<keyword evidence="5" id="KW-0808">Transferase</keyword>
<evidence type="ECO:0000256" key="5">
    <source>
        <dbReference type="ARBA" id="ARBA00022679"/>
    </source>
</evidence>
<accession>A0A3S0XC63</accession>
<keyword evidence="4" id="KW-0597">Phosphoprotein</keyword>
<evidence type="ECO:0000256" key="12">
    <source>
        <dbReference type="SAM" id="Phobius"/>
    </source>
</evidence>
<feature type="domain" description="HAMP" evidence="14">
    <location>
        <begin position="193"/>
        <end position="246"/>
    </location>
</feature>
<dbReference type="SMART" id="SM00304">
    <property type="entry name" value="HAMP"/>
    <property type="match status" value="1"/>
</dbReference>
<keyword evidence="6 12" id="KW-0812">Transmembrane</keyword>
<dbReference type="SMART" id="SM00387">
    <property type="entry name" value="HATPase_c"/>
    <property type="match status" value="1"/>
</dbReference>
<evidence type="ECO:0000259" key="14">
    <source>
        <dbReference type="PROSITE" id="PS50885"/>
    </source>
</evidence>
<dbReference type="PROSITE" id="PS50109">
    <property type="entry name" value="HIS_KIN"/>
    <property type="match status" value="1"/>
</dbReference>
<dbReference type="PANTHER" id="PTHR45436">
    <property type="entry name" value="SENSOR HISTIDINE KINASE YKOH"/>
    <property type="match status" value="1"/>
</dbReference>
<evidence type="ECO:0000259" key="13">
    <source>
        <dbReference type="PROSITE" id="PS50109"/>
    </source>
</evidence>
<evidence type="ECO:0000313" key="16">
    <source>
        <dbReference type="Proteomes" id="UP000274909"/>
    </source>
</evidence>
<dbReference type="InterPro" id="IPR005467">
    <property type="entry name" value="His_kinase_dom"/>
</dbReference>
<feature type="transmembrane region" description="Helical" evidence="12">
    <location>
        <begin position="172"/>
        <end position="196"/>
    </location>
</feature>
<dbReference type="GO" id="GO:0005886">
    <property type="term" value="C:plasma membrane"/>
    <property type="evidence" value="ECO:0007669"/>
    <property type="project" value="UniProtKB-SubCell"/>
</dbReference>
<dbReference type="Gene3D" id="3.30.565.10">
    <property type="entry name" value="Histidine kinase-like ATPase, C-terminal domain"/>
    <property type="match status" value="1"/>
</dbReference>
<dbReference type="InterPro" id="IPR003661">
    <property type="entry name" value="HisK_dim/P_dom"/>
</dbReference>
<name>A0A3S0XC63_9MICO</name>
<dbReference type="InterPro" id="IPR004358">
    <property type="entry name" value="Sig_transdc_His_kin-like_C"/>
</dbReference>
<comment type="subcellular location">
    <subcellularLocation>
        <location evidence="2">Cell membrane</location>
    </subcellularLocation>
</comment>
<dbReference type="SUPFAM" id="SSF47384">
    <property type="entry name" value="Homodimeric domain of signal transducing histidine kinase"/>
    <property type="match status" value="1"/>
</dbReference>
<keyword evidence="8 12" id="KW-1133">Transmembrane helix</keyword>
<dbReference type="SUPFAM" id="SSF55874">
    <property type="entry name" value="ATPase domain of HSP90 chaperone/DNA topoisomerase II/histidine kinase"/>
    <property type="match status" value="1"/>
</dbReference>
<evidence type="ECO:0000256" key="1">
    <source>
        <dbReference type="ARBA" id="ARBA00000085"/>
    </source>
</evidence>
<dbReference type="GO" id="GO:0000155">
    <property type="term" value="F:phosphorelay sensor kinase activity"/>
    <property type="evidence" value="ECO:0007669"/>
    <property type="project" value="InterPro"/>
</dbReference>
<evidence type="ECO:0000256" key="3">
    <source>
        <dbReference type="ARBA" id="ARBA00012438"/>
    </source>
</evidence>
<evidence type="ECO:0000256" key="2">
    <source>
        <dbReference type="ARBA" id="ARBA00004236"/>
    </source>
</evidence>
<dbReference type="Pfam" id="PF02518">
    <property type="entry name" value="HATPase_c"/>
    <property type="match status" value="1"/>
</dbReference>
<dbReference type="SMART" id="SM00388">
    <property type="entry name" value="HisKA"/>
    <property type="match status" value="1"/>
</dbReference>
<gene>
    <name evidence="15" type="ORF">ELQ94_04965</name>
</gene>
<keyword evidence="9" id="KW-0902">Two-component regulatory system</keyword>
<feature type="region of interest" description="Disordered" evidence="11">
    <location>
        <begin position="113"/>
        <end position="149"/>
    </location>
</feature>
<dbReference type="EC" id="2.7.13.3" evidence="3"/>
<keyword evidence="7 15" id="KW-0418">Kinase</keyword>
<reference evidence="15 16" key="1">
    <citation type="submission" date="2018-12" db="EMBL/GenBank/DDBJ databases">
        <authorList>
            <person name="Li F."/>
        </authorList>
    </citation>
    <scope>NUCLEOTIDE SEQUENCE [LARGE SCALE GENOMIC DNA]</scope>
    <source>
        <strain evidence="15 16">EGI 6500705</strain>
    </source>
</reference>
<proteinExistence type="predicted"/>
<dbReference type="Proteomes" id="UP000274909">
    <property type="component" value="Unassembled WGS sequence"/>
</dbReference>
<feature type="domain" description="Histidine kinase" evidence="13">
    <location>
        <begin position="254"/>
        <end position="464"/>
    </location>
</feature>
<dbReference type="Pfam" id="PF00512">
    <property type="entry name" value="HisKA"/>
    <property type="match status" value="1"/>
</dbReference>
<keyword evidence="10 12" id="KW-0472">Membrane</keyword>
<feature type="compositionally biased region" description="Low complexity" evidence="11">
    <location>
        <begin position="113"/>
        <end position="123"/>
    </location>
</feature>
<dbReference type="Pfam" id="PF00672">
    <property type="entry name" value="HAMP"/>
    <property type="match status" value="1"/>
</dbReference>
<dbReference type="Gene3D" id="1.10.287.130">
    <property type="match status" value="1"/>
</dbReference>
<dbReference type="CDD" id="cd06225">
    <property type="entry name" value="HAMP"/>
    <property type="match status" value="1"/>
</dbReference>
<dbReference type="SUPFAM" id="SSF158472">
    <property type="entry name" value="HAMP domain-like"/>
    <property type="match status" value="1"/>
</dbReference>
<dbReference type="Gene3D" id="6.10.340.10">
    <property type="match status" value="1"/>
</dbReference>
<dbReference type="PRINTS" id="PR00344">
    <property type="entry name" value="BCTRLSENSOR"/>
</dbReference>
<dbReference type="InterPro" id="IPR036097">
    <property type="entry name" value="HisK_dim/P_sf"/>
</dbReference>
<comment type="caution">
    <text evidence="15">The sequence shown here is derived from an EMBL/GenBank/DDBJ whole genome shotgun (WGS) entry which is preliminary data.</text>
</comment>
<dbReference type="PANTHER" id="PTHR45436:SF5">
    <property type="entry name" value="SENSOR HISTIDINE KINASE TRCS"/>
    <property type="match status" value="1"/>
</dbReference>
<dbReference type="PROSITE" id="PS50885">
    <property type="entry name" value="HAMP"/>
    <property type="match status" value="1"/>
</dbReference>
<evidence type="ECO:0000256" key="9">
    <source>
        <dbReference type="ARBA" id="ARBA00023012"/>
    </source>
</evidence>
<evidence type="ECO:0000256" key="8">
    <source>
        <dbReference type="ARBA" id="ARBA00022989"/>
    </source>
</evidence>